<gene>
    <name evidence="1" type="ORF">GGR24_000441</name>
</gene>
<keyword evidence="2" id="KW-1185">Reference proteome</keyword>
<dbReference type="Pfam" id="PF09867">
    <property type="entry name" value="TagF_N"/>
    <property type="match status" value="1"/>
</dbReference>
<evidence type="ECO:0000313" key="1">
    <source>
        <dbReference type="EMBL" id="MBB3971808.1"/>
    </source>
</evidence>
<comment type="caution">
    <text evidence="1">The sequence shown here is derived from an EMBL/GenBank/DDBJ whole genome shotgun (WGS) entry which is preliminary data.</text>
</comment>
<protein>
    <submittedName>
        <fullName evidence="1">Type VI secretion system protein ImpM</fullName>
    </submittedName>
</protein>
<dbReference type="InterPro" id="IPR017748">
    <property type="entry name" value="TagF"/>
</dbReference>
<dbReference type="InterPro" id="IPR038225">
    <property type="entry name" value="TagF_sf"/>
</dbReference>
<proteinExistence type="predicted"/>
<sequence>MPHHPMNGAAAPVGFYGKIPSRGDFVRRGLPRAAAAAWDGWLDATLPEVAALFDGRWIAAWRAARPWRFALAPGLCGGAMTGVWLTSADRAGRPFPLVVATGGAITEIWLDRAEALGLATIAGELGPDDLAERLSHMPEALPGPAAPQAGARWWRSDAPAAHRRFESAGMPDAGMLARMLTP</sequence>
<accession>A0A7W6GE95</accession>
<dbReference type="AlphaFoldDB" id="A0A7W6GE95"/>
<organism evidence="1 2">
    <name type="scientific">Hansschlegelia beijingensis</name>
    <dbReference type="NCBI Taxonomy" id="1133344"/>
    <lineage>
        <taxon>Bacteria</taxon>
        <taxon>Pseudomonadati</taxon>
        <taxon>Pseudomonadota</taxon>
        <taxon>Alphaproteobacteria</taxon>
        <taxon>Hyphomicrobiales</taxon>
        <taxon>Methylopilaceae</taxon>
        <taxon>Hansschlegelia</taxon>
    </lineage>
</organism>
<dbReference type="Proteomes" id="UP000528964">
    <property type="component" value="Unassembled WGS sequence"/>
</dbReference>
<dbReference type="EMBL" id="JACIDR010000001">
    <property type="protein sequence ID" value="MBB3971808.1"/>
    <property type="molecule type" value="Genomic_DNA"/>
</dbReference>
<reference evidence="1 2" key="1">
    <citation type="submission" date="2020-08" db="EMBL/GenBank/DDBJ databases">
        <title>Genomic Encyclopedia of Type Strains, Phase IV (KMG-IV): sequencing the most valuable type-strain genomes for metagenomic binning, comparative biology and taxonomic classification.</title>
        <authorList>
            <person name="Goeker M."/>
        </authorList>
    </citation>
    <scope>NUCLEOTIDE SEQUENCE [LARGE SCALE GENOMIC DNA]</scope>
    <source>
        <strain evidence="1 2">DSM 25481</strain>
    </source>
</reference>
<name>A0A7W6GE95_9HYPH</name>
<dbReference type="RefSeq" id="WP_183393654.1">
    <property type="nucleotide sequence ID" value="NZ_JACIDR010000001.1"/>
</dbReference>
<evidence type="ECO:0000313" key="2">
    <source>
        <dbReference type="Proteomes" id="UP000528964"/>
    </source>
</evidence>
<dbReference type="NCBIfam" id="TIGR03373">
    <property type="entry name" value="VI_minor_4"/>
    <property type="match status" value="1"/>
</dbReference>
<dbReference type="Gene3D" id="3.40.1730.10">
    <property type="entry name" value="pa0076 domain"/>
    <property type="match status" value="1"/>
</dbReference>